<dbReference type="InterPro" id="IPR043605">
    <property type="entry name" value="DUF883_C"/>
</dbReference>
<keyword evidence="1" id="KW-1133">Transmembrane helix</keyword>
<dbReference type="RefSeq" id="WP_340364141.1">
    <property type="nucleotide sequence ID" value="NZ_JBBKZV010000006.1"/>
</dbReference>
<dbReference type="PANTHER" id="PTHR35893:SF3">
    <property type="entry name" value="INNER MEMBRANE PROTEIN"/>
    <property type="match status" value="1"/>
</dbReference>
<dbReference type="InterPro" id="IPR010279">
    <property type="entry name" value="YqjD/ElaB"/>
</dbReference>
<keyword evidence="1" id="KW-0812">Transmembrane</keyword>
<keyword evidence="1" id="KW-0472">Membrane</keyword>
<evidence type="ECO:0000313" key="4">
    <source>
        <dbReference type="Proteomes" id="UP001363010"/>
    </source>
</evidence>
<feature type="transmembrane region" description="Helical" evidence="1">
    <location>
        <begin position="83"/>
        <end position="101"/>
    </location>
</feature>
<dbReference type="Proteomes" id="UP001363010">
    <property type="component" value="Unassembled WGS sequence"/>
</dbReference>
<dbReference type="PANTHER" id="PTHR35893">
    <property type="entry name" value="INNER MEMBRANE PROTEIN-RELATED"/>
    <property type="match status" value="1"/>
</dbReference>
<organism evidence="3 4">
    <name type="scientific">Variovorax humicola</name>
    <dbReference type="NCBI Taxonomy" id="1769758"/>
    <lineage>
        <taxon>Bacteria</taxon>
        <taxon>Pseudomonadati</taxon>
        <taxon>Pseudomonadota</taxon>
        <taxon>Betaproteobacteria</taxon>
        <taxon>Burkholderiales</taxon>
        <taxon>Comamonadaceae</taxon>
        <taxon>Variovorax</taxon>
    </lineage>
</organism>
<gene>
    <name evidence="3" type="ORF">WKW80_13925</name>
</gene>
<keyword evidence="4" id="KW-1185">Reference proteome</keyword>
<feature type="domain" description="DUF883" evidence="2">
    <location>
        <begin position="76"/>
        <end position="103"/>
    </location>
</feature>
<comment type="caution">
    <text evidence="3">The sequence shown here is derived from an EMBL/GenBank/DDBJ whole genome shotgun (WGS) entry which is preliminary data.</text>
</comment>
<reference evidence="3 4" key="1">
    <citation type="submission" date="2024-03" db="EMBL/GenBank/DDBJ databases">
        <title>Novel species of the genus Variovorax.</title>
        <authorList>
            <person name="Liu Q."/>
            <person name="Xin Y.-H."/>
        </authorList>
    </citation>
    <scope>NUCLEOTIDE SEQUENCE [LARGE SCALE GENOMIC DNA]</scope>
    <source>
        <strain evidence="3 4">KACC 18501</strain>
    </source>
</reference>
<protein>
    <submittedName>
        <fullName evidence="3">DUF883 family protein</fullName>
    </submittedName>
</protein>
<accession>A0ABU8VZ71</accession>
<dbReference type="Pfam" id="PF19029">
    <property type="entry name" value="DUF883_C"/>
    <property type="match status" value="1"/>
</dbReference>
<evidence type="ECO:0000256" key="1">
    <source>
        <dbReference type="SAM" id="Phobius"/>
    </source>
</evidence>
<name>A0ABU8VZ71_9BURK</name>
<sequence>MTASTQNLEAAANAVAEDLANDVRGVLASKELDSIPHIKALRQRVDAKLAIARELASEKTKLAAKRAREAAGSANAYAHDEPWQIAGAALAVGILVGLLLARRD</sequence>
<evidence type="ECO:0000259" key="2">
    <source>
        <dbReference type="Pfam" id="PF19029"/>
    </source>
</evidence>
<dbReference type="EMBL" id="JBBKZV010000006">
    <property type="protein sequence ID" value="MEJ8823121.1"/>
    <property type="molecule type" value="Genomic_DNA"/>
</dbReference>
<proteinExistence type="predicted"/>
<evidence type="ECO:0000313" key="3">
    <source>
        <dbReference type="EMBL" id="MEJ8823121.1"/>
    </source>
</evidence>